<dbReference type="AlphaFoldDB" id="A0A6G0SY47"/>
<reference evidence="2 3" key="1">
    <citation type="submission" date="2019-08" db="EMBL/GenBank/DDBJ databases">
        <title>The genome of the soybean aphid Biotype 1, its phylome, world population structure and adaptation to the North American continent.</title>
        <authorList>
            <person name="Giordano R."/>
            <person name="Donthu R.K."/>
            <person name="Hernandez A.G."/>
            <person name="Wright C.L."/>
            <person name="Zimin A.V."/>
        </authorList>
    </citation>
    <scope>NUCLEOTIDE SEQUENCE [LARGE SCALE GENOMIC DNA]</scope>
    <source>
        <tissue evidence="2">Whole aphids</tissue>
    </source>
</reference>
<sequence length="684" mass="80357">MYNIFKKYDQYIERSQYKTFLPVNNSQLNTPNKTATFRIDNMDDFLGIKDAKLFFYGRYLQKDGKDYPKDSKIQLIDNFPAFLVSRFEVKKHGKVLDEIENVGVASTIKGVLSFSVDPNGPIINSGFSSKYKGGGRFNVMVKLSQLGLGWFKDQIYPVFKGDMEINLTRNTDDDALLKKIVIGTEDGKIIIDELLLKIPIIEYNPMYKVLLLNELTRISQEKKYTFNFKSWQCIEERNISGKTIKLDLTTQYRSLNSPLFAGVVFQTNKLNTQEHDPCEFDHCNVKNFRFEINGRRYPEETQDLDFKNEKYCEAYDSLMEYKKTFHKTHQELPLMYNDPNDFKTFRAIYLVNMTRQPTNISATKQNIILHVDFNEDLPKNTICYVFFVRNEEFLFDIEKGTIRTLINGLLQKIRLSVCRICNTNKDNISKSPEIIEINELFKPARKNYETRHVKQTGIDETWQADLYCFYRPKKNTDDPSFKIQTRNNLKSKQTISVKDNHKTLLKANKGYKYILIIAAIPLKTKKGLEIANVFLNIFEERIITYTNKKASIIERFNRSLGDKIKKIIYQNKSWVDELPKIIKTYNNTYHRTIKMKPSEVNISNENELLSTVYNYNITKSKPKFEINDRVRLSSFTDVYRNKLKTKWTKEIFTIIKVIKSNVNYYKLKDIDGCIYEEELQISLL</sequence>
<protein>
    <recommendedName>
        <fullName evidence="1">Double jelly roll-like domain-containing protein</fullName>
    </recommendedName>
</protein>
<dbReference type="EMBL" id="VYZN01000080">
    <property type="protein sequence ID" value="KAE9523293.1"/>
    <property type="molecule type" value="Genomic_DNA"/>
</dbReference>
<name>A0A6G0SY47_APHGL</name>
<gene>
    <name evidence="2" type="ORF">AGLY_016241</name>
</gene>
<evidence type="ECO:0000313" key="2">
    <source>
        <dbReference type="EMBL" id="KAE9523293.1"/>
    </source>
</evidence>
<proteinExistence type="predicted"/>
<evidence type="ECO:0000313" key="3">
    <source>
        <dbReference type="Proteomes" id="UP000475862"/>
    </source>
</evidence>
<dbReference type="InterPro" id="IPR036397">
    <property type="entry name" value="RNaseH_sf"/>
</dbReference>
<dbReference type="Proteomes" id="UP000475862">
    <property type="component" value="Unassembled WGS sequence"/>
</dbReference>
<dbReference type="Gene3D" id="3.30.420.10">
    <property type="entry name" value="Ribonuclease H-like superfamily/Ribonuclease H"/>
    <property type="match status" value="1"/>
</dbReference>
<evidence type="ECO:0000259" key="1">
    <source>
        <dbReference type="Pfam" id="PF21738"/>
    </source>
</evidence>
<dbReference type="InterPro" id="IPR049512">
    <property type="entry name" value="DJR-like_dom"/>
</dbReference>
<dbReference type="SUPFAM" id="SSF53098">
    <property type="entry name" value="Ribonuclease H-like"/>
    <property type="match status" value="1"/>
</dbReference>
<dbReference type="GO" id="GO:0003676">
    <property type="term" value="F:nucleic acid binding"/>
    <property type="evidence" value="ECO:0007669"/>
    <property type="project" value="InterPro"/>
</dbReference>
<dbReference type="OrthoDB" id="6630032at2759"/>
<keyword evidence="3" id="KW-1185">Reference proteome</keyword>
<accession>A0A6G0SY47</accession>
<organism evidence="2 3">
    <name type="scientific">Aphis glycines</name>
    <name type="common">Soybean aphid</name>
    <dbReference type="NCBI Taxonomy" id="307491"/>
    <lineage>
        <taxon>Eukaryota</taxon>
        <taxon>Metazoa</taxon>
        <taxon>Ecdysozoa</taxon>
        <taxon>Arthropoda</taxon>
        <taxon>Hexapoda</taxon>
        <taxon>Insecta</taxon>
        <taxon>Pterygota</taxon>
        <taxon>Neoptera</taxon>
        <taxon>Paraneoptera</taxon>
        <taxon>Hemiptera</taxon>
        <taxon>Sternorrhyncha</taxon>
        <taxon>Aphidomorpha</taxon>
        <taxon>Aphidoidea</taxon>
        <taxon>Aphididae</taxon>
        <taxon>Aphidini</taxon>
        <taxon>Aphis</taxon>
        <taxon>Aphis</taxon>
    </lineage>
</organism>
<dbReference type="InterPro" id="IPR012337">
    <property type="entry name" value="RNaseH-like_sf"/>
</dbReference>
<dbReference type="Pfam" id="PF21738">
    <property type="entry name" value="DJR-like_dom"/>
    <property type="match status" value="1"/>
</dbReference>
<feature type="domain" description="Double jelly roll-like" evidence="1">
    <location>
        <begin position="74"/>
        <end position="388"/>
    </location>
</feature>
<dbReference type="PANTHER" id="PTHR46585:SF1">
    <property type="entry name" value="CHROMO DOMAIN-CONTAINING PROTEIN"/>
    <property type="match status" value="1"/>
</dbReference>
<comment type="caution">
    <text evidence="2">The sequence shown here is derived from an EMBL/GenBank/DDBJ whole genome shotgun (WGS) entry which is preliminary data.</text>
</comment>
<dbReference type="PANTHER" id="PTHR46585">
    <property type="entry name" value="INTEGRASE CORE DOMAIN CONTAINING PROTEIN"/>
    <property type="match status" value="1"/>
</dbReference>